<dbReference type="AlphaFoldDB" id="S2KHP9"/>
<keyword evidence="4" id="KW-0539">Nucleus</keyword>
<dbReference type="InParanoid" id="S2KHP9"/>
<sequence>MTQNTPPLPPSASNDSDELFNNLINYDEEHDELLPTNTQTQQPAVTFLEPHTDLSAKFSFNNHQNELFNMNNENLKKMMSDHGKSQPDTNTYRLDIVEQPQQCRMSGYGEKDRRPIDPAPIVRLIVVDNANKSTQQDQIECPFYIIHASLWSVDMTKKHDIIEGTAPHPLRFLIGSLVSSPSLLKDLNNDRAYYFAFPDLSVRMTGQYRLQFSLIHLARYHHAHGNDRNKIIQEVFSDPFTVFSAKSYPGMKESSPLSRHLAKQGLKLTVRTQVRPKKDDK</sequence>
<name>S2KHP9_MUCC1</name>
<organism evidence="6 7">
    <name type="scientific">Mucor circinelloides f. circinelloides (strain 1006PhL)</name>
    <name type="common">Mucormycosis agent</name>
    <name type="synonym">Calyptromyces circinelloides</name>
    <dbReference type="NCBI Taxonomy" id="1220926"/>
    <lineage>
        <taxon>Eukaryota</taxon>
        <taxon>Fungi</taxon>
        <taxon>Fungi incertae sedis</taxon>
        <taxon>Mucoromycota</taxon>
        <taxon>Mucoromycotina</taxon>
        <taxon>Mucoromycetes</taxon>
        <taxon>Mucorales</taxon>
        <taxon>Mucorineae</taxon>
        <taxon>Mucoraceae</taxon>
        <taxon>Mucor</taxon>
    </lineage>
</organism>
<keyword evidence="2" id="KW-0805">Transcription regulation</keyword>
<reference evidence="7" key="1">
    <citation type="submission" date="2013-05" db="EMBL/GenBank/DDBJ databases">
        <title>The Genome sequence of Mucor circinelloides f. circinelloides 1006PhL.</title>
        <authorList>
            <consortium name="The Broad Institute Genomics Platform"/>
            <person name="Cuomo C."/>
            <person name="Earl A."/>
            <person name="Findley K."/>
            <person name="Lee S.C."/>
            <person name="Walker B."/>
            <person name="Young S."/>
            <person name="Zeng Q."/>
            <person name="Gargeya S."/>
            <person name="Fitzgerald M."/>
            <person name="Haas B."/>
            <person name="Abouelleil A."/>
            <person name="Allen A.W."/>
            <person name="Alvarado L."/>
            <person name="Arachchi H.M."/>
            <person name="Berlin A.M."/>
            <person name="Chapman S.B."/>
            <person name="Gainer-Dewar J."/>
            <person name="Goldberg J."/>
            <person name="Griggs A."/>
            <person name="Gujja S."/>
            <person name="Hansen M."/>
            <person name="Howarth C."/>
            <person name="Imamovic A."/>
            <person name="Ireland A."/>
            <person name="Larimer J."/>
            <person name="McCowan C."/>
            <person name="Murphy C."/>
            <person name="Pearson M."/>
            <person name="Poon T.W."/>
            <person name="Priest M."/>
            <person name="Roberts A."/>
            <person name="Saif S."/>
            <person name="Shea T."/>
            <person name="Sisk P."/>
            <person name="Sykes S."/>
            <person name="Wortman J."/>
            <person name="Nusbaum C."/>
            <person name="Birren B."/>
        </authorList>
    </citation>
    <scope>NUCLEOTIDE SEQUENCE [LARGE SCALE GENOMIC DNA]</scope>
    <source>
        <strain evidence="7">1006PhL</strain>
    </source>
</reference>
<dbReference type="Proteomes" id="UP000014254">
    <property type="component" value="Unassembled WGS sequence"/>
</dbReference>
<evidence type="ECO:0000313" key="6">
    <source>
        <dbReference type="EMBL" id="EPB91920.1"/>
    </source>
</evidence>
<dbReference type="EMBL" id="KE123904">
    <property type="protein sequence ID" value="EPB91920.1"/>
    <property type="molecule type" value="Genomic_DNA"/>
</dbReference>
<dbReference type="InterPro" id="IPR038491">
    <property type="entry name" value="Velvet_dom_sf"/>
</dbReference>
<evidence type="ECO:0000256" key="3">
    <source>
        <dbReference type="ARBA" id="ARBA00023163"/>
    </source>
</evidence>
<evidence type="ECO:0000256" key="4">
    <source>
        <dbReference type="ARBA" id="ARBA00023242"/>
    </source>
</evidence>
<dbReference type="PANTHER" id="PTHR33572:SF3">
    <property type="entry name" value="VELVET COMPLEX SUBUNIT B"/>
    <property type="match status" value="1"/>
</dbReference>
<dbReference type="VEuPathDB" id="FungiDB:HMPREF1544_01214"/>
<evidence type="ECO:0000256" key="1">
    <source>
        <dbReference type="ARBA" id="ARBA00004123"/>
    </source>
</evidence>
<dbReference type="OMA" id="IIHASLW"/>
<dbReference type="Gene3D" id="2.60.40.3960">
    <property type="entry name" value="Velvet domain"/>
    <property type="match status" value="1"/>
</dbReference>
<keyword evidence="7" id="KW-1185">Reference proteome</keyword>
<dbReference type="eggNOG" id="ENOG502RAIZ">
    <property type="taxonomic scope" value="Eukaryota"/>
</dbReference>
<proteinExistence type="predicted"/>
<evidence type="ECO:0000256" key="2">
    <source>
        <dbReference type="ARBA" id="ARBA00023015"/>
    </source>
</evidence>
<evidence type="ECO:0000313" key="7">
    <source>
        <dbReference type="Proteomes" id="UP000014254"/>
    </source>
</evidence>
<dbReference type="PROSITE" id="PS51821">
    <property type="entry name" value="VELVET"/>
    <property type="match status" value="1"/>
</dbReference>
<dbReference type="Pfam" id="PF11754">
    <property type="entry name" value="Velvet"/>
    <property type="match status" value="2"/>
</dbReference>
<protein>
    <recommendedName>
        <fullName evidence="5">Velvet domain-containing protein</fullName>
    </recommendedName>
</protein>
<comment type="subcellular location">
    <subcellularLocation>
        <location evidence="1">Nucleus</location>
    </subcellularLocation>
</comment>
<evidence type="ECO:0000259" key="5">
    <source>
        <dbReference type="PROSITE" id="PS51821"/>
    </source>
</evidence>
<dbReference type="InterPro" id="IPR037525">
    <property type="entry name" value="Velvet_dom"/>
</dbReference>
<gene>
    <name evidence="6" type="ORF">HMPREF1544_01214</name>
</gene>
<dbReference type="PANTHER" id="PTHR33572">
    <property type="entry name" value="SPORE DEVELOPMENT REGULATOR VOSA"/>
    <property type="match status" value="1"/>
</dbReference>
<accession>S2KHP9</accession>
<feature type="domain" description="Velvet" evidence="5">
    <location>
        <begin position="87"/>
        <end position="271"/>
    </location>
</feature>
<keyword evidence="3" id="KW-0804">Transcription</keyword>
<dbReference type="STRING" id="1220926.S2KHP9"/>
<dbReference type="OrthoDB" id="5599552at2759"/>
<dbReference type="InterPro" id="IPR021740">
    <property type="entry name" value="Velvet"/>
</dbReference>
<dbReference type="GO" id="GO:0005634">
    <property type="term" value="C:nucleus"/>
    <property type="evidence" value="ECO:0007669"/>
    <property type="project" value="UniProtKB-SubCell"/>
</dbReference>